<feature type="domain" description="USP" evidence="17">
    <location>
        <begin position="224"/>
        <end position="554"/>
    </location>
</feature>
<evidence type="ECO:0000256" key="8">
    <source>
        <dbReference type="ARBA" id="ARBA00022807"/>
    </source>
</evidence>
<keyword evidence="6 15" id="KW-0833">Ubl conjugation pathway</keyword>
<keyword evidence="7 15" id="KW-0378">Hydrolase</keyword>
<accession>A0A8J2K3H5</accession>
<sequence>MNGSCKDGLDESDVRPKFDELDGQNPGSGQLKRPSASSPTGSDPDKKDRKKKKHRGNNCEHLEDFKSSDGAVIYGKVHTNLVKNLYDFPNENSKCGTNRCSYCKRFDGLLNVCLHCVTFGCLKEGHVKQHYEESGHPLVCYLDNGNIYCYKCADFVFDKELDGIAAKNEELHAIKFMLPYSCWNQYKGSHIAKKLRKYAASSSPTPFSIPRPQVISARALWGLRGLINLGQTCFLNAIIQALIHTPMLRDYFLTEKVTCDEKHGSNREKPCVAPLFSNLFQDFYSGNKTPMSLHDLLYKMWENATHVSGYDQQDAHELFMAMILALHDHFHAMKGKSNIIDLLFLGSLESSVTCQVCGRKSITVDPIWDASLNLDTDLPGQKVPAVGSDAAIGLDDCFQRYCQKEYLQGSESINCDRCSRNQDSTKQLKFREVPAVFLIHLKRFKHRGQSEKINNPVRFPEHLDMNPYTSDYDEGPLNSPSPIDEIPRVSRNVENRYALYAVVNHQGSYDGGHYYAYIRNARQNWYMCDDTNIIPVTLETVLESPGYLLFYHRESVFFNMTKNEVDLMYQNSPTTTNSPASMYSPTYSSTSNNSPANLNSPASVNSPTNVQVSPQL</sequence>
<evidence type="ECO:0000256" key="7">
    <source>
        <dbReference type="ARBA" id="ARBA00022801"/>
    </source>
</evidence>
<evidence type="ECO:0000256" key="14">
    <source>
        <dbReference type="PROSITE-ProRule" id="PRU00502"/>
    </source>
</evidence>
<keyword evidence="12" id="KW-0539">Nucleus</keyword>
<keyword evidence="11" id="KW-0804">Transcription</keyword>
<evidence type="ECO:0000256" key="6">
    <source>
        <dbReference type="ARBA" id="ARBA00022786"/>
    </source>
</evidence>
<feature type="compositionally biased region" description="Low complexity" evidence="16">
    <location>
        <begin position="578"/>
        <end position="607"/>
    </location>
</feature>
<evidence type="ECO:0000256" key="5">
    <source>
        <dbReference type="ARBA" id="ARBA00022771"/>
    </source>
</evidence>
<dbReference type="Pfam" id="PF02148">
    <property type="entry name" value="zf-UBP"/>
    <property type="match status" value="1"/>
</dbReference>
<comment type="caution">
    <text evidence="19">The sequence shown here is derived from an EMBL/GenBank/DDBJ whole genome shotgun (WGS) entry which is preliminary data.</text>
</comment>
<dbReference type="PANTHER" id="PTHR21646:SF33">
    <property type="entry name" value="UBIQUITIN CARBOXYL-TERMINAL HYDROLASE 22"/>
    <property type="match status" value="1"/>
</dbReference>
<comment type="similarity">
    <text evidence="13">Belongs to the peptidase C19 family. UBP8 subfamily.</text>
</comment>
<dbReference type="GO" id="GO:0005634">
    <property type="term" value="C:nucleus"/>
    <property type="evidence" value="ECO:0007669"/>
    <property type="project" value="UniProtKB-SubCell"/>
</dbReference>
<dbReference type="PROSITE" id="PS00973">
    <property type="entry name" value="USP_2"/>
    <property type="match status" value="1"/>
</dbReference>
<feature type="region of interest" description="Disordered" evidence="16">
    <location>
        <begin position="1"/>
        <end position="56"/>
    </location>
</feature>
<keyword evidence="9" id="KW-0862">Zinc</keyword>
<dbReference type="InterPro" id="IPR050185">
    <property type="entry name" value="Ub_carboxyl-term_hydrolase"/>
</dbReference>
<evidence type="ECO:0000256" key="11">
    <source>
        <dbReference type="ARBA" id="ARBA00023163"/>
    </source>
</evidence>
<keyword evidence="4" id="KW-0479">Metal-binding</keyword>
<dbReference type="InterPro" id="IPR018200">
    <property type="entry name" value="USP_CS"/>
</dbReference>
<evidence type="ECO:0000256" key="12">
    <source>
        <dbReference type="ARBA" id="ARBA00023242"/>
    </source>
</evidence>
<dbReference type="GO" id="GO:0006508">
    <property type="term" value="P:proteolysis"/>
    <property type="evidence" value="ECO:0007669"/>
    <property type="project" value="UniProtKB-KW"/>
</dbReference>
<dbReference type="PROSITE" id="PS00972">
    <property type="entry name" value="USP_1"/>
    <property type="match status" value="1"/>
</dbReference>
<evidence type="ECO:0000256" key="15">
    <source>
        <dbReference type="RuleBase" id="RU366025"/>
    </source>
</evidence>
<comment type="subcellular location">
    <subcellularLocation>
        <location evidence="2">Nucleus</location>
    </subcellularLocation>
</comment>
<keyword evidence="8 15" id="KW-0788">Thiol protease</keyword>
<evidence type="ECO:0000256" key="13">
    <source>
        <dbReference type="ARBA" id="ARBA00038490"/>
    </source>
</evidence>
<evidence type="ECO:0000313" key="20">
    <source>
        <dbReference type="Proteomes" id="UP000708208"/>
    </source>
</evidence>
<dbReference type="InterPro" id="IPR028889">
    <property type="entry name" value="USP"/>
</dbReference>
<dbReference type="PANTHER" id="PTHR21646">
    <property type="entry name" value="UBIQUITIN CARBOXYL-TERMINAL HYDROLASE"/>
    <property type="match status" value="1"/>
</dbReference>
<evidence type="ECO:0000259" key="17">
    <source>
        <dbReference type="PROSITE" id="PS50235"/>
    </source>
</evidence>
<dbReference type="InterPro" id="IPR001394">
    <property type="entry name" value="Peptidase_C19_UCH"/>
</dbReference>
<dbReference type="Pfam" id="PF00443">
    <property type="entry name" value="UCH"/>
    <property type="match status" value="1"/>
</dbReference>
<keyword evidence="10" id="KW-0805">Transcription regulation</keyword>
<keyword evidence="3 15" id="KW-0645">Protease</keyword>
<feature type="region of interest" description="Disordered" evidence="16">
    <location>
        <begin position="570"/>
        <end position="616"/>
    </location>
</feature>
<dbReference type="InterPro" id="IPR001607">
    <property type="entry name" value="Znf_UBP"/>
</dbReference>
<dbReference type="PROSITE" id="PS50235">
    <property type="entry name" value="USP_3"/>
    <property type="match status" value="1"/>
</dbReference>
<evidence type="ECO:0000259" key="18">
    <source>
        <dbReference type="PROSITE" id="PS50271"/>
    </source>
</evidence>
<dbReference type="EMBL" id="CAJVCH010175775">
    <property type="protein sequence ID" value="CAG7729234.1"/>
    <property type="molecule type" value="Genomic_DNA"/>
</dbReference>
<dbReference type="Proteomes" id="UP000708208">
    <property type="component" value="Unassembled WGS sequence"/>
</dbReference>
<gene>
    <name evidence="19" type="ORF">AFUS01_LOCUS17965</name>
</gene>
<feature type="domain" description="UBP-type" evidence="18">
    <location>
        <begin position="74"/>
        <end position="175"/>
    </location>
</feature>
<evidence type="ECO:0000256" key="9">
    <source>
        <dbReference type="ARBA" id="ARBA00022833"/>
    </source>
</evidence>
<name>A0A8J2K3H5_9HEXA</name>
<dbReference type="GO" id="GO:0008270">
    <property type="term" value="F:zinc ion binding"/>
    <property type="evidence" value="ECO:0007669"/>
    <property type="project" value="UniProtKB-KW"/>
</dbReference>
<dbReference type="GO" id="GO:0016579">
    <property type="term" value="P:protein deubiquitination"/>
    <property type="evidence" value="ECO:0007669"/>
    <property type="project" value="InterPro"/>
</dbReference>
<protein>
    <recommendedName>
        <fullName evidence="15">Ubiquitin carboxyl-terminal hydrolase</fullName>
        <ecNumber evidence="15">3.4.19.12</ecNumber>
    </recommendedName>
</protein>
<evidence type="ECO:0000256" key="3">
    <source>
        <dbReference type="ARBA" id="ARBA00022670"/>
    </source>
</evidence>
<evidence type="ECO:0000256" key="4">
    <source>
        <dbReference type="ARBA" id="ARBA00022723"/>
    </source>
</evidence>
<feature type="compositionally biased region" description="Basic and acidic residues" evidence="16">
    <location>
        <begin position="7"/>
        <end position="20"/>
    </location>
</feature>
<comment type="catalytic activity">
    <reaction evidence="1 15">
        <text>Thiol-dependent hydrolysis of ester, thioester, amide, peptide and isopeptide bonds formed by the C-terminal Gly of ubiquitin (a 76-residue protein attached to proteins as an intracellular targeting signal).</text>
        <dbReference type="EC" id="3.4.19.12"/>
    </reaction>
</comment>
<organism evidence="19 20">
    <name type="scientific">Allacma fusca</name>
    <dbReference type="NCBI Taxonomy" id="39272"/>
    <lineage>
        <taxon>Eukaryota</taxon>
        <taxon>Metazoa</taxon>
        <taxon>Ecdysozoa</taxon>
        <taxon>Arthropoda</taxon>
        <taxon>Hexapoda</taxon>
        <taxon>Collembola</taxon>
        <taxon>Symphypleona</taxon>
        <taxon>Sminthuridae</taxon>
        <taxon>Allacma</taxon>
    </lineage>
</organism>
<evidence type="ECO:0000256" key="10">
    <source>
        <dbReference type="ARBA" id="ARBA00023015"/>
    </source>
</evidence>
<evidence type="ECO:0000256" key="16">
    <source>
        <dbReference type="SAM" id="MobiDB-lite"/>
    </source>
</evidence>
<evidence type="ECO:0000256" key="2">
    <source>
        <dbReference type="ARBA" id="ARBA00004123"/>
    </source>
</evidence>
<dbReference type="EC" id="3.4.19.12" evidence="15"/>
<evidence type="ECO:0000313" key="19">
    <source>
        <dbReference type="EMBL" id="CAG7729234.1"/>
    </source>
</evidence>
<dbReference type="OrthoDB" id="47475at2759"/>
<dbReference type="SMART" id="SM00290">
    <property type="entry name" value="ZnF_UBP"/>
    <property type="match status" value="1"/>
</dbReference>
<proteinExistence type="inferred from homology"/>
<dbReference type="AlphaFoldDB" id="A0A8J2K3H5"/>
<reference evidence="19" key="1">
    <citation type="submission" date="2021-06" db="EMBL/GenBank/DDBJ databases">
        <authorList>
            <person name="Hodson N. C."/>
            <person name="Mongue J. A."/>
            <person name="Jaron S. K."/>
        </authorList>
    </citation>
    <scope>NUCLEOTIDE SEQUENCE</scope>
</reference>
<evidence type="ECO:0000256" key="1">
    <source>
        <dbReference type="ARBA" id="ARBA00000707"/>
    </source>
</evidence>
<dbReference type="PROSITE" id="PS50271">
    <property type="entry name" value="ZF_UBP"/>
    <property type="match status" value="1"/>
</dbReference>
<dbReference type="GO" id="GO:0004843">
    <property type="term" value="F:cysteine-type deubiquitinase activity"/>
    <property type="evidence" value="ECO:0007669"/>
    <property type="project" value="UniProtKB-UniRule"/>
</dbReference>
<keyword evidence="20" id="KW-1185">Reference proteome</keyword>
<keyword evidence="5 14" id="KW-0863">Zinc-finger</keyword>